<proteinExistence type="predicted"/>
<dbReference type="Proteomes" id="UP000033647">
    <property type="component" value="Unassembled WGS sequence"/>
</dbReference>
<dbReference type="EMBL" id="LAFY01000047">
    <property type="protein sequence ID" value="KJY02461.1"/>
    <property type="molecule type" value="Genomic_DNA"/>
</dbReference>
<evidence type="ECO:0000313" key="1">
    <source>
        <dbReference type="EMBL" id="KJY02461.1"/>
    </source>
</evidence>
<organism evidence="1 2">
    <name type="scientific">Zymoseptoria brevis</name>
    <dbReference type="NCBI Taxonomy" id="1047168"/>
    <lineage>
        <taxon>Eukaryota</taxon>
        <taxon>Fungi</taxon>
        <taxon>Dikarya</taxon>
        <taxon>Ascomycota</taxon>
        <taxon>Pezizomycotina</taxon>
        <taxon>Dothideomycetes</taxon>
        <taxon>Dothideomycetidae</taxon>
        <taxon>Mycosphaerellales</taxon>
        <taxon>Mycosphaerellaceae</taxon>
        <taxon>Zymoseptoria</taxon>
    </lineage>
</organism>
<comment type="caution">
    <text evidence="1">The sequence shown here is derived from an EMBL/GenBank/DDBJ whole genome shotgun (WGS) entry which is preliminary data.</text>
</comment>
<keyword evidence="2" id="KW-1185">Reference proteome</keyword>
<reference evidence="1 2" key="1">
    <citation type="submission" date="2015-03" db="EMBL/GenBank/DDBJ databases">
        <title>RNA-seq based gene annotation and comparative genomics of four Zymoseptoria species reveal species-specific pathogenicity related genes and transposable element activity.</title>
        <authorList>
            <person name="Grandaubert J."/>
            <person name="Bhattacharyya A."/>
            <person name="Stukenbrock E.H."/>
        </authorList>
    </citation>
    <scope>NUCLEOTIDE SEQUENCE [LARGE SCALE GENOMIC DNA]</scope>
    <source>
        <strain evidence="1 2">Zb18110</strain>
    </source>
</reference>
<name>A0A0F4H1S7_9PEZI</name>
<dbReference type="AlphaFoldDB" id="A0A0F4H1S7"/>
<evidence type="ECO:0000313" key="2">
    <source>
        <dbReference type="Proteomes" id="UP000033647"/>
    </source>
</evidence>
<dbReference type="OrthoDB" id="10505173at2759"/>
<accession>A0A0F4H1S7</accession>
<sequence>MEGLAKRITASIRKAANGPRARGIESELQKHLVAMQWTLEEYTDLARQIMNRLSRSLKEVSVCAYMAEQDRDEEPLIFAHIRRGVTEANMLSHVSDLAGRGEEDEELVKVVRWLLGELEKAVEDAELRNLAWDSSPDNAWYAPPGHPFTYGEASHAHESSQQPIPHTKVTTAEAARAAYISKMWDILEEKLSEMHFSMSADRRGDTAIEQFVHWQFQEADIEAGDRILNKALAAVLPFAEREDDEDDVLDDDWVPPHYLRKK</sequence>
<protein>
    <submittedName>
        <fullName evidence="1">Uncharacterized protein</fullName>
    </submittedName>
</protein>
<gene>
    <name evidence="1" type="ORF">TI39_contig50g00006</name>
</gene>